<sequence length="200" mass="23096">MEIHQHLLSNQDKNLLDLIKNLDYKEITTGKYKDDTPYLKHVFRLYTLLFGGVCSSCPNNIPIYIETLKKINRMQDTKEKKAGEFQLKKGVIIPIKGTSKAYSEHNITDEIALNLLKENPNRISLFSKTPEDINEMLEGHEEAYVEIFDYELSIDQANLLLERIGIESRATTVKGVEKKLESLSTEDEEKIKEILYSEEE</sequence>
<organism evidence="1 2">
    <name type="scientific">Aquimarina hainanensis</name>
    <dbReference type="NCBI Taxonomy" id="1578017"/>
    <lineage>
        <taxon>Bacteria</taxon>
        <taxon>Pseudomonadati</taxon>
        <taxon>Bacteroidota</taxon>
        <taxon>Flavobacteriia</taxon>
        <taxon>Flavobacteriales</taxon>
        <taxon>Flavobacteriaceae</taxon>
        <taxon>Aquimarina</taxon>
    </lineage>
</organism>
<dbReference type="EMBL" id="JBHULX010000024">
    <property type="protein sequence ID" value="MFD2591812.1"/>
    <property type="molecule type" value="Genomic_DNA"/>
</dbReference>
<comment type="caution">
    <text evidence="1">The sequence shown here is derived from an EMBL/GenBank/DDBJ whole genome shotgun (WGS) entry which is preliminary data.</text>
</comment>
<name>A0ABW5N8D2_9FLAO</name>
<dbReference type="Proteomes" id="UP001597459">
    <property type="component" value="Unassembled WGS sequence"/>
</dbReference>
<gene>
    <name evidence="1" type="ORF">ACFSTE_13325</name>
</gene>
<dbReference type="RefSeq" id="WP_378255979.1">
    <property type="nucleotide sequence ID" value="NZ_JBHSJV010000001.1"/>
</dbReference>
<reference evidence="2" key="1">
    <citation type="journal article" date="2019" name="Int. J. Syst. Evol. Microbiol.">
        <title>The Global Catalogue of Microorganisms (GCM) 10K type strain sequencing project: providing services to taxonomists for standard genome sequencing and annotation.</title>
        <authorList>
            <consortium name="The Broad Institute Genomics Platform"/>
            <consortium name="The Broad Institute Genome Sequencing Center for Infectious Disease"/>
            <person name="Wu L."/>
            <person name="Ma J."/>
        </authorList>
    </citation>
    <scope>NUCLEOTIDE SEQUENCE [LARGE SCALE GENOMIC DNA]</scope>
    <source>
        <strain evidence="2">KCTC 42423</strain>
    </source>
</reference>
<evidence type="ECO:0000313" key="2">
    <source>
        <dbReference type="Proteomes" id="UP001597459"/>
    </source>
</evidence>
<keyword evidence="2" id="KW-1185">Reference proteome</keyword>
<proteinExistence type="predicted"/>
<protein>
    <submittedName>
        <fullName evidence="1">Uncharacterized protein</fullName>
    </submittedName>
</protein>
<accession>A0ABW5N8D2</accession>
<evidence type="ECO:0000313" key="1">
    <source>
        <dbReference type="EMBL" id="MFD2591812.1"/>
    </source>
</evidence>